<dbReference type="OrthoDB" id="3240495at2"/>
<dbReference type="EMBL" id="PDCG01000003">
    <property type="protein sequence ID" value="RBP97869.1"/>
    <property type="molecule type" value="Genomic_DNA"/>
</dbReference>
<reference evidence="1 2" key="1">
    <citation type="submission" date="2017-10" db="EMBL/GenBank/DDBJ databases">
        <title>Bifidobacterium xylocopum sp. nov. and Bifidobacterium aemilianum sp. nov., from the carpenter bee (Xylocopa violacea) digestive tract.</title>
        <authorList>
            <person name="Alberoni D."/>
            <person name="Baffoni L."/>
            <person name="Di Gioia D."/>
            <person name="Gaggia F."/>
            <person name="Biavati B."/>
        </authorList>
    </citation>
    <scope>NUCLEOTIDE SEQUENCE [LARGE SCALE GENOMIC DNA]</scope>
    <source>
        <strain evidence="1 2">XV10</strain>
    </source>
</reference>
<organism evidence="1 2">
    <name type="scientific">Bifidobacterium aemilianum</name>
    <dbReference type="NCBI Taxonomy" id="2493120"/>
    <lineage>
        <taxon>Bacteria</taxon>
        <taxon>Bacillati</taxon>
        <taxon>Actinomycetota</taxon>
        <taxon>Actinomycetes</taxon>
        <taxon>Bifidobacteriales</taxon>
        <taxon>Bifidobacteriaceae</taxon>
        <taxon>Bifidobacterium</taxon>
    </lineage>
</organism>
<gene>
    <name evidence="1" type="ORF">CRD60_04595</name>
</gene>
<sequence>MFRGYERDIFDQVQDVPLGSASRLVGQLASQQAAADLQDAGGEYTPEEVSQAVGEARSGIVAVSRVDKSSDLYAALTGHWYQGHDDMVSHIGQPLVEADDALYFSHGANYDWISQDLLGGKADGQAKRQFLEGDTWTGWKAAADMAQAMEASIALGQTTNHASSHTL</sequence>
<dbReference type="RefSeq" id="WP_113860118.1">
    <property type="nucleotide sequence ID" value="NZ_PDCG01000003.1"/>
</dbReference>
<evidence type="ECO:0000313" key="2">
    <source>
        <dbReference type="Proteomes" id="UP000252530"/>
    </source>
</evidence>
<accession>A0A366K871</accession>
<evidence type="ECO:0000313" key="1">
    <source>
        <dbReference type="EMBL" id="RBP97869.1"/>
    </source>
</evidence>
<protein>
    <submittedName>
        <fullName evidence="1">Uncharacterized protein</fullName>
    </submittedName>
</protein>
<comment type="caution">
    <text evidence="1">The sequence shown here is derived from an EMBL/GenBank/DDBJ whole genome shotgun (WGS) entry which is preliminary data.</text>
</comment>
<keyword evidence="2" id="KW-1185">Reference proteome</keyword>
<dbReference type="Proteomes" id="UP000252530">
    <property type="component" value="Unassembled WGS sequence"/>
</dbReference>
<dbReference type="AlphaFoldDB" id="A0A366K871"/>
<name>A0A366K871_9BIFI</name>
<proteinExistence type="predicted"/>